<reference evidence="2" key="2">
    <citation type="journal article" date="2023" name="Proc. Natl. Acad. Sci. U.S.A.">
        <title>A global phylogenomic analysis of the shiitake genus Lentinula.</title>
        <authorList>
            <person name="Sierra-Patev S."/>
            <person name="Min B."/>
            <person name="Naranjo-Ortiz M."/>
            <person name="Looney B."/>
            <person name="Konkel Z."/>
            <person name="Slot J.C."/>
            <person name="Sakamoto Y."/>
            <person name="Steenwyk J.L."/>
            <person name="Rokas A."/>
            <person name="Carro J."/>
            <person name="Camarero S."/>
            <person name="Ferreira P."/>
            <person name="Molpeceres G."/>
            <person name="Ruiz-Duenas F.J."/>
            <person name="Serrano A."/>
            <person name="Henrissat B."/>
            <person name="Drula E."/>
            <person name="Hughes K.W."/>
            <person name="Mata J.L."/>
            <person name="Ishikawa N.K."/>
            <person name="Vargas-Isla R."/>
            <person name="Ushijima S."/>
            <person name="Smith C.A."/>
            <person name="Donoghue J."/>
            <person name="Ahrendt S."/>
            <person name="Andreopoulos W."/>
            <person name="He G."/>
            <person name="LaButti K."/>
            <person name="Lipzen A."/>
            <person name="Ng V."/>
            <person name="Riley R."/>
            <person name="Sandor L."/>
            <person name="Barry K."/>
            <person name="Martinez A.T."/>
            <person name="Xiao Y."/>
            <person name="Gibbons J.G."/>
            <person name="Terashima K."/>
            <person name="Grigoriev I.V."/>
            <person name="Hibbett D."/>
        </authorList>
    </citation>
    <scope>NUCLEOTIDE SEQUENCE</scope>
    <source>
        <strain evidence="2">Sp2 HRB7682 ss15</strain>
    </source>
</reference>
<feature type="chain" id="PRO_5040733827" evidence="1">
    <location>
        <begin position="20"/>
        <end position="177"/>
    </location>
</feature>
<evidence type="ECO:0000256" key="1">
    <source>
        <dbReference type="SAM" id="SignalP"/>
    </source>
</evidence>
<evidence type="ECO:0000313" key="3">
    <source>
        <dbReference type="Proteomes" id="UP001150238"/>
    </source>
</evidence>
<protein>
    <submittedName>
        <fullName evidence="2">Uncharacterized protein</fullName>
    </submittedName>
</protein>
<comment type="caution">
    <text evidence="2">The sequence shown here is derived from an EMBL/GenBank/DDBJ whole genome shotgun (WGS) entry which is preliminary data.</text>
</comment>
<gene>
    <name evidence="2" type="ORF">C8J55DRAFT_545361</name>
</gene>
<dbReference type="EMBL" id="JANVFS010000001">
    <property type="protein sequence ID" value="KAJ4496023.1"/>
    <property type="molecule type" value="Genomic_DNA"/>
</dbReference>
<organism evidence="2 3">
    <name type="scientific">Lentinula lateritia</name>
    <dbReference type="NCBI Taxonomy" id="40482"/>
    <lineage>
        <taxon>Eukaryota</taxon>
        <taxon>Fungi</taxon>
        <taxon>Dikarya</taxon>
        <taxon>Basidiomycota</taxon>
        <taxon>Agaricomycotina</taxon>
        <taxon>Agaricomycetes</taxon>
        <taxon>Agaricomycetidae</taxon>
        <taxon>Agaricales</taxon>
        <taxon>Marasmiineae</taxon>
        <taxon>Omphalotaceae</taxon>
        <taxon>Lentinula</taxon>
    </lineage>
</organism>
<keyword evidence="1" id="KW-0732">Signal</keyword>
<feature type="signal peptide" evidence="1">
    <location>
        <begin position="1"/>
        <end position="19"/>
    </location>
</feature>
<accession>A0A9W9B4J8</accession>
<dbReference type="AlphaFoldDB" id="A0A9W9B4J8"/>
<sequence>MFKASILSLSATLFVGVLAKPLQRSSCNPNAQGVPVSIQSTGIPGLEWGIASPSDILIVGESYRGLSAPDWYIRQSGEFPTSYFITDVDSGLAATITGGELILNPVNNAIYQPNQVFDITCDSCGTDVSPGNVLGQGCVIGPHNLSDACISIGPSAVDALRNSGCTAESDEVYTILT</sequence>
<evidence type="ECO:0000313" key="2">
    <source>
        <dbReference type="EMBL" id="KAJ4496023.1"/>
    </source>
</evidence>
<reference evidence="2" key="1">
    <citation type="submission" date="2022-08" db="EMBL/GenBank/DDBJ databases">
        <authorList>
            <consortium name="DOE Joint Genome Institute"/>
            <person name="Min B."/>
            <person name="Riley R."/>
            <person name="Sierra-Patev S."/>
            <person name="Naranjo-Ortiz M."/>
            <person name="Looney B."/>
            <person name="Konkel Z."/>
            <person name="Slot J.C."/>
            <person name="Sakamoto Y."/>
            <person name="Steenwyk J.L."/>
            <person name="Rokas A."/>
            <person name="Carro J."/>
            <person name="Camarero S."/>
            <person name="Ferreira P."/>
            <person name="Molpeceres G."/>
            <person name="Ruiz-Duenas F.J."/>
            <person name="Serrano A."/>
            <person name="Henrissat B."/>
            <person name="Drula E."/>
            <person name="Hughes K.W."/>
            <person name="Mata J.L."/>
            <person name="Ishikawa N.K."/>
            <person name="Vargas-Isla R."/>
            <person name="Ushijima S."/>
            <person name="Smith C.A."/>
            <person name="Ahrendt S."/>
            <person name="Andreopoulos W."/>
            <person name="He G."/>
            <person name="Labutti K."/>
            <person name="Lipzen A."/>
            <person name="Ng V."/>
            <person name="Sandor L."/>
            <person name="Barry K."/>
            <person name="Martinez A.T."/>
            <person name="Xiao Y."/>
            <person name="Gibbons J.G."/>
            <person name="Terashima K."/>
            <person name="Hibbett D.S."/>
            <person name="Grigoriev I.V."/>
        </authorList>
    </citation>
    <scope>NUCLEOTIDE SEQUENCE</scope>
    <source>
        <strain evidence="2">Sp2 HRB7682 ss15</strain>
    </source>
</reference>
<dbReference type="Proteomes" id="UP001150238">
    <property type="component" value="Unassembled WGS sequence"/>
</dbReference>
<name>A0A9W9B4J8_9AGAR</name>
<proteinExistence type="predicted"/>